<dbReference type="PANTHER" id="PTHR10744">
    <property type="entry name" value="40S RIBOSOMAL PROTEIN S11 FAMILY MEMBER"/>
    <property type="match status" value="1"/>
</dbReference>
<protein>
    <submittedName>
        <fullName evidence="4">Ribosomal protein S17</fullName>
    </submittedName>
</protein>
<evidence type="ECO:0000256" key="3">
    <source>
        <dbReference type="ARBA" id="ARBA00023274"/>
    </source>
</evidence>
<dbReference type="Gene3D" id="2.40.50.140">
    <property type="entry name" value="Nucleic acid-binding proteins"/>
    <property type="match status" value="1"/>
</dbReference>
<dbReference type="PRINTS" id="PR00973">
    <property type="entry name" value="RIBOSOMALS17"/>
</dbReference>
<dbReference type="AlphaFoldDB" id="A0A3A4ZI97"/>
<evidence type="ECO:0000256" key="1">
    <source>
        <dbReference type="ARBA" id="ARBA00010254"/>
    </source>
</evidence>
<dbReference type="InterPro" id="IPR012340">
    <property type="entry name" value="NA-bd_OB-fold"/>
</dbReference>
<dbReference type="GO" id="GO:0003735">
    <property type="term" value="F:structural constituent of ribosome"/>
    <property type="evidence" value="ECO:0007669"/>
    <property type="project" value="InterPro"/>
</dbReference>
<dbReference type="Proteomes" id="UP000265540">
    <property type="component" value="Unassembled WGS sequence"/>
</dbReference>
<dbReference type="Pfam" id="PF00366">
    <property type="entry name" value="Ribosomal_S17"/>
    <property type="match status" value="1"/>
</dbReference>
<comment type="similarity">
    <text evidence="1">Belongs to the universal ribosomal protein uS17 family.</text>
</comment>
<dbReference type="GO" id="GO:0006412">
    <property type="term" value="P:translation"/>
    <property type="evidence" value="ECO:0007669"/>
    <property type="project" value="InterPro"/>
</dbReference>
<accession>A0A3A4ZI97</accession>
<keyword evidence="2 4" id="KW-0689">Ribosomal protein</keyword>
<dbReference type="CDD" id="cd00364">
    <property type="entry name" value="Ribosomal_uS17"/>
    <property type="match status" value="1"/>
</dbReference>
<dbReference type="EMBL" id="QZJF01000022">
    <property type="protein sequence ID" value="RJR26390.1"/>
    <property type="molecule type" value="Genomic_DNA"/>
</dbReference>
<reference evidence="4 5" key="1">
    <citation type="journal article" date="2017" name="ISME J.">
        <title>Energy and carbon metabolisms in a deep terrestrial subsurface fluid microbial community.</title>
        <authorList>
            <person name="Momper L."/>
            <person name="Jungbluth S.P."/>
            <person name="Lee M.D."/>
            <person name="Amend J.P."/>
        </authorList>
    </citation>
    <scope>NUCLEOTIDE SEQUENCE [LARGE SCALE GENOMIC DNA]</scope>
    <source>
        <strain evidence="4">SURF_46</strain>
    </source>
</reference>
<dbReference type="InterPro" id="IPR000266">
    <property type="entry name" value="Ribosomal_uS17"/>
</dbReference>
<name>A0A3A4ZI97_UNCKA</name>
<sequence>MSKRIFEGKIEATGMQKTVVVSVDVPKRHPIYNKPIKQTKRLLAKDNLGCEVGDFVQVEETRPFSKKVSWDVIKKLGASEE</sequence>
<organism evidence="4 5">
    <name type="scientific">candidate division WWE3 bacterium</name>
    <dbReference type="NCBI Taxonomy" id="2053526"/>
    <lineage>
        <taxon>Bacteria</taxon>
        <taxon>Katanobacteria</taxon>
    </lineage>
</organism>
<dbReference type="PANTHER" id="PTHR10744:SF1">
    <property type="entry name" value="SMALL RIBOSOMAL SUBUNIT PROTEIN US17M"/>
    <property type="match status" value="1"/>
</dbReference>
<dbReference type="SUPFAM" id="SSF50249">
    <property type="entry name" value="Nucleic acid-binding proteins"/>
    <property type="match status" value="1"/>
</dbReference>
<proteinExistence type="inferred from homology"/>
<dbReference type="GO" id="GO:0022627">
    <property type="term" value="C:cytosolic small ribosomal subunit"/>
    <property type="evidence" value="ECO:0007669"/>
    <property type="project" value="TreeGrafter"/>
</dbReference>
<gene>
    <name evidence="4" type="ORF">C4561_05365</name>
</gene>
<comment type="caution">
    <text evidence="4">The sequence shown here is derived from an EMBL/GenBank/DDBJ whole genome shotgun (WGS) entry which is preliminary data.</text>
</comment>
<keyword evidence="3" id="KW-0687">Ribonucleoprotein</keyword>
<evidence type="ECO:0000313" key="4">
    <source>
        <dbReference type="EMBL" id="RJR26390.1"/>
    </source>
</evidence>
<evidence type="ECO:0000256" key="2">
    <source>
        <dbReference type="ARBA" id="ARBA00022980"/>
    </source>
</evidence>
<evidence type="ECO:0000313" key="5">
    <source>
        <dbReference type="Proteomes" id="UP000265540"/>
    </source>
</evidence>